<dbReference type="PROSITE" id="PS51352">
    <property type="entry name" value="THIOREDOXIN_2"/>
    <property type="match status" value="1"/>
</dbReference>
<dbReference type="Gene3D" id="3.40.30.10">
    <property type="entry name" value="Glutaredoxin"/>
    <property type="match status" value="1"/>
</dbReference>
<dbReference type="EMBL" id="QPKV01000004">
    <property type="protein sequence ID" value="RDC56176.1"/>
    <property type="molecule type" value="Genomic_DNA"/>
</dbReference>
<name>A0A369PZJ2_9SPHI</name>
<organism evidence="3 4">
    <name type="scientific">Pedobacter chinensis</name>
    <dbReference type="NCBI Taxonomy" id="2282421"/>
    <lineage>
        <taxon>Bacteria</taxon>
        <taxon>Pseudomonadati</taxon>
        <taxon>Bacteroidota</taxon>
        <taxon>Sphingobacteriia</taxon>
        <taxon>Sphingobacteriales</taxon>
        <taxon>Sphingobacteriaceae</taxon>
        <taxon>Pedobacter</taxon>
    </lineage>
</organism>
<keyword evidence="1" id="KW-0676">Redox-active center</keyword>
<gene>
    <name evidence="3" type="ORF">DU508_11205</name>
</gene>
<dbReference type="RefSeq" id="WP_115402907.1">
    <property type="nucleotide sequence ID" value="NZ_QPKV01000004.1"/>
</dbReference>
<evidence type="ECO:0000313" key="4">
    <source>
        <dbReference type="Proteomes" id="UP000253961"/>
    </source>
</evidence>
<accession>A0A369PZJ2</accession>
<dbReference type="InterPro" id="IPR013766">
    <property type="entry name" value="Thioredoxin_domain"/>
</dbReference>
<sequence>MKIIFTGILLILAFFTKGEERSFMVEGFIKGKQSFKYAYCFDNDYKIIAKANIINYGFSINGKHVNYSKFGQIPLIIILLSNEEEPINPRKLSNRQHYHCTAILAKKIDIIYDGDQKIFTISGSNENELQNKFMKNYAVYRNKRDSIYQVIDSYTKSSEEKEELKVRSAKQLFLNTVYNMIKLCQENPDSEVALSNFAPVIYEQQIRGDVVSDIFEGFTERLKNSKYGMGLKKDLEDKIKAEEAMDNPSYTKGMVMPVFKLKNDKEQQVESVAALSKYTLIDFWATWCVPCRNETPNLIKMYERFKKQGFSIITISIDDQKDKEKWIKAIKDDDMKRFTNLFNGGDISGLAKELKIVSIPTNYLVDIKGVIVGTNLRSNELTEKLQELFSK</sequence>
<dbReference type="Pfam" id="PF00578">
    <property type="entry name" value="AhpC-TSA"/>
    <property type="match status" value="1"/>
</dbReference>
<dbReference type="PROSITE" id="PS00194">
    <property type="entry name" value="THIOREDOXIN_1"/>
    <property type="match status" value="1"/>
</dbReference>
<dbReference type="GO" id="GO:0016209">
    <property type="term" value="F:antioxidant activity"/>
    <property type="evidence" value="ECO:0007669"/>
    <property type="project" value="InterPro"/>
</dbReference>
<dbReference type="AlphaFoldDB" id="A0A369PZJ2"/>
<dbReference type="GO" id="GO:0016491">
    <property type="term" value="F:oxidoreductase activity"/>
    <property type="evidence" value="ECO:0007669"/>
    <property type="project" value="InterPro"/>
</dbReference>
<protein>
    <submittedName>
        <fullName evidence="3">TlpA family protein disulfide reductase</fullName>
    </submittedName>
</protein>
<dbReference type="PANTHER" id="PTHR42852:SF13">
    <property type="entry name" value="PROTEIN DIPZ"/>
    <property type="match status" value="1"/>
</dbReference>
<dbReference type="InterPro" id="IPR000866">
    <property type="entry name" value="AhpC/TSA"/>
</dbReference>
<dbReference type="Proteomes" id="UP000253961">
    <property type="component" value="Unassembled WGS sequence"/>
</dbReference>
<dbReference type="InterPro" id="IPR017937">
    <property type="entry name" value="Thioredoxin_CS"/>
</dbReference>
<dbReference type="CDD" id="cd02966">
    <property type="entry name" value="TlpA_like_family"/>
    <property type="match status" value="1"/>
</dbReference>
<comment type="caution">
    <text evidence="3">The sequence shown here is derived from an EMBL/GenBank/DDBJ whole genome shotgun (WGS) entry which is preliminary data.</text>
</comment>
<dbReference type="InterPro" id="IPR036249">
    <property type="entry name" value="Thioredoxin-like_sf"/>
</dbReference>
<evidence type="ECO:0000313" key="3">
    <source>
        <dbReference type="EMBL" id="RDC56176.1"/>
    </source>
</evidence>
<dbReference type="OrthoDB" id="743079at2"/>
<dbReference type="PANTHER" id="PTHR42852">
    <property type="entry name" value="THIOL:DISULFIDE INTERCHANGE PROTEIN DSBE"/>
    <property type="match status" value="1"/>
</dbReference>
<dbReference type="SUPFAM" id="SSF52833">
    <property type="entry name" value="Thioredoxin-like"/>
    <property type="match status" value="1"/>
</dbReference>
<evidence type="ECO:0000259" key="2">
    <source>
        <dbReference type="PROSITE" id="PS51352"/>
    </source>
</evidence>
<proteinExistence type="predicted"/>
<dbReference type="InterPro" id="IPR050553">
    <property type="entry name" value="Thioredoxin_ResA/DsbE_sf"/>
</dbReference>
<feature type="domain" description="Thioredoxin" evidence="2">
    <location>
        <begin position="250"/>
        <end position="391"/>
    </location>
</feature>
<reference evidence="3 4" key="1">
    <citation type="submission" date="2018-07" db="EMBL/GenBank/DDBJ databases">
        <title>Pedobacter sp. nov., isolated from soil.</title>
        <authorList>
            <person name="Zhou L.Y."/>
            <person name="Du Z.J."/>
        </authorList>
    </citation>
    <scope>NUCLEOTIDE SEQUENCE [LARGE SCALE GENOMIC DNA]</scope>
    <source>
        <strain evidence="3 4">JDX94</strain>
    </source>
</reference>
<keyword evidence="4" id="KW-1185">Reference proteome</keyword>
<evidence type="ECO:0000256" key="1">
    <source>
        <dbReference type="ARBA" id="ARBA00023284"/>
    </source>
</evidence>